<feature type="transmembrane region" description="Helical" evidence="10">
    <location>
        <begin position="61"/>
        <end position="89"/>
    </location>
</feature>
<evidence type="ECO:0000256" key="7">
    <source>
        <dbReference type="ARBA" id="ARBA00023065"/>
    </source>
</evidence>
<feature type="transmembrane region" description="Helical" evidence="10">
    <location>
        <begin position="286"/>
        <end position="305"/>
    </location>
</feature>
<feature type="transmembrane region" description="Helical" evidence="10">
    <location>
        <begin position="21"/>
        <end position="41"/>
    </location>
</feature>
<dbReference type="GO" id="GO:0015297">
    <property type="term" value="F:antiporter activity"/>
    <property type="evidence" value="ECO:0007669"/>
    <property type="project" value="UniProtKB-KW"/>
</dbReference>
<dbReference type="AlphaFoldDB" id="A0A381TVB2"/>
<evidence type="ECO:0000313" key="11">
    <source>
        <dbReference type="EMBL" id="SVA19779.1"/>
    </source>
</evidence>
<evidence type="ECO:0000256" key="3">
    <source>
        <dbReference type="ARBA" id="ARBA00022449"/>
    </source>
</evidence>
<feature type="transmembrane region" description="Helical" evidence="10">
    <location>
        <begin position="325"/>
        <end position="346"/>
    </location>
</feature>
<reference evidence="11" key="1">
    <citation type="submission" date="2018-05" db="EMBL/GenBank/DDBJ databases">
        <authorList>
            <person name="Lanie J.A."/>
            <person name="Ng W.-L."/>
            <person name="Kazmierczak K.M."/>
            <person name="Andrzejewski T.M."/>
            <person name="Davidsen T.M."/>
            <person name="Wayne K.J."/>
            <person name="Tettelin H."/>
            <person name="Glass J.I."/>
            <person name="Rusch D."/>
            <person name="Podicherti R."/>
            <person name="Tsui H.-C.T."/>
            <person name="Winkler M.E."/>
        </authorList>
    </citation>
    <scope>NUCLEOTIDE SEQUENCE</scope>
</reference>
<feature type="transmembrane region" description="Helical" evidence="10">
    <location>
        <begin position="141"/>
        <end position="162"/>
    </location>
</feature>
<keyword evidence="3" id="KW-0050">Antiport</keyword>
<feature type="transmembrane region" description="Helical" evidence="10">
    <location>
        <begin position="352"/>
        <end position="373"/>
    </location>
</feature>
<evidence type="ECO:0000256" key="5">
    <source>
        <dbReference type="ARBA" id="ARBA00022692"/>
    </source>
</evidence>
<evidence type="ECO:0000256" key="4">
    <source>
        <dbReference type="ARBA" id="ARBA00022475"/>
    </source>
</evidence>
<keyword evidence="6 10" id="KW-1133">Transmembrane helix</keyword>
<feature type="transmembrane region" description="Helical" evidence="10">
    <location>
        <begin position="242"/>
        <end position="266"/>
    </location>
</feature>
<proteinExistence type="predicted"/>
<feature type="transmembrane region" description="Helical" evidence="10">
    <location>
        <begin position="418"/>
        <end position="438"/>
    </location>
</feature>
<keyword evidence="7" id="KW-0406">Ion transport</keyword>
<protein>
    <recommendedName>
        <fullName evidence="9">Multidrug-efflux transporter</fullName>
    </recommendedName>
</protein>
<keyword evidence="8 10" id="KW-0472">Membrane</keyword>
<evidence type="ECO:0000256" key="9">
    <source>
        <dbReference type="ARBA" id="ARBA00031636"/>
    </source>
</evidence>
<dbReference type="PANTHER" id="PTHR43298">
    <property type="entry name" value="MULTIDRUG RESISTANCE PROTEIN NORM-RELATED"/>
    <property type="match status" value="1"/>
</dbReference>
<feature type="transmembrane region" description="Helical" evidence="10">
    <location>
        <begin position="101"/>
        <end position="121"/>
    </location>
</feature>
<dbReference type="InterPro" id="IPR002528">
    <property type="entry name" value="MATE_fam"/>
</dbReference>
<keyword evidence="4" id="KW-1003">Cell membrane</keyword>
<feature type="transmembrane region" description="Helical" evidence="10">
    <location>
        <begin position="174"/>
        <end position="193"/>
    </location>
</feature>
<evidence type="ECO:0000256" key="10">
    <source>
        <dbReference type="SAM" id="Phobius"/>
    </source>
</evidence>
<dbReference type="GO" id="GO:0042910">
    <property type="term" value="F:xenobiotic transmembrane transporter activity"/>
    <property type="evidence" value="ECO:0007669"/>
    <property type="project" value="InterPro"/>
</dbReference>
<organism evidence="11">
    <name type="scientific">marine metagenome</name>
    <dbReference type="NCBI Taxonomy" id="408172"/>
    <lineage>
        <taxon>unclassified sequences</taxon>
        <taxon>metagenomes</taxon>
        <taxon>ecological metagenomes</taxon>
    </lineage>
</organism>
<feature type="transmembrane region" description="Helical" evidence="10">
    <location>
        <begin position="199"/>
        <end position="221"/>
    </location>
</feature>
<keyword evidence="2" id="KW-0813">Transport</keyword>
<dbReference type="GO" id="GO:0006811">
    <property type="term" value="P:monoatomic ion transport"/>
    <property type="evidence" value="ECO:0007669"/>
    <property type="project" value="UniProtKB-KW"/>
</dbReference>
<dbReference type="PIRSF" id="PIRSF006603">
    <property type="entry name" value="DinF"/>
    <property type="match status" value="1"/>
</dbReference>
<dbReference type="NCBIfam" id="TIGR00797">
    <property type="entry name" value="matE"/>
    <property type="match status" value="1"/>
</dbReference>
<dbReference type="InterPro" id="IPR048279">
    <property type="entry name" value="MdtK-like"/>
</dbReference>
<evidence type="ECO:0000256" key="1">
    <source>
        <dbReference type="ARBA" id="ARBA00004651"/>
    </source>
</evidence>
<keyword evidence="5 10" id="KW-0812">Transmembrane</keyword>
<evidence type="ECO:0000256" key="6">
    <source>
        <dbReference type="ARBA" id="ARBA00022989"/>
    </source>
</evidence>
<dbReference type="GO" id="GO:0005886">
    <property type="term" value="C:plasma membrane"/>
    <property type="evidence" value="ECO:0007669"/>
    <property type="project" value="UniProtKB-SubCell"/>
</dbReference>
<accession>A0A381TVB2</accession>
<evidence type="ECO:0000256" key="2">
    <source>
        <dbReference type="ARBA" id="ARBA00022448"/>
    </source>
</evidence>
<dbReference type="Pfam" id="PF01554">
    <property type="entry name" value="MatE"/>
    <property type="match status" value="2"/>
</dbReference>
<sequence>MDTQPKESRLEEFIADPIKALWKLSLPMMFGMAVQAIYMLVDTAFIGKWVGGTALAALGYVFPFLFIIMGITFGVGSGATTVIAQFIGAKDKKNADNAAEHTILLGLIMGIIIVAFGLLFGHKFIGVQGADIETVEVALDYFYIMIGGSIFMILSVFFRSILSGEGEMMFPMKVLGAGTVLNIILDPIFIHYYQIAGAAIATVISQAIVTVVFIYALLFKQHSYITFNLKYFSFNMKIIKDIFRLGIPASLSMIIMSMGILLFNWILGTSDAVAAYQTAGRIEHLFFLPIISVATSLVTLVGMFYGAKRLDLIRTIIKYGLTRAVAISLSFSILFLFFSGSILPVFTDSPEIIRLSVLYFKIMAFAYPFITIGMTSTRIMQGLGVAYPIFILTLFRVVIISASLAWYFVMILEKPVHYAWVGTLISCILTAAVSLFWLRSILKRSMKPILETG</sequence>
<dbReference type="PANTHER" id="PTHR43298:SF2">
    <property type="entry name" value="FMN_FAD EXPORTER YEEO-RELATED"/>
    <property type="match status" value="1"/>
</dbReference>
<gene>
    <name evidence="11" type="ORF">METZ01_LOCUS72633</name>
</gene>
<dbReference type="InterPro" id="IPR050222">
    <property type="entry name" value="MATE_MdtK"/>
</dbReference>
<feature type="transmembrane region" description="Helical" evidence="10">
    <location>
        <begin position="385"/>
        <end position="412"/>
    </location>
</feature>
<evidence type="ECO:0000256" key="8">
    <source>
        <dbReference type="ARBA" id="ARBA00023136"/>
    </source>
</evidence>
<name>A0A381TVB2_9ZZZZ</name>
<comment type="subcellular location">
    <subcellularLocation>
        <location evidence="1">Cell membrane</location>
        <topology evidence="1">Multi-pass membrane protein</topology>
    </subcellularLocation>
</comment>
<dbReference type="EMBL" id="UINC01005202">
    <property type="protein sequence ID" value="SVA19779.1"/>
    <property type="molecule type" value="Genomic_DNA"/>
</dbReference>